<evidence type="ECO:0000313" key="7">
    <source>
        <dbReference type="EMBL" id="SMX47183.1"/>
    </source>
</evidence>
<dbReference type="GO" id="GO:0005524">
    <property type="term" value="F:ATP binding"/>
    <property type="evidence" value="ECO:0007669"/>
    <property type="project" value="UniProtKB-KW"/>
</dbReference>
<dbReference type="SUPFAM" id="SSF53613">
    <property type="entry name" value="Ribokinase-like"/>
    <property type="match status" value="1"/>
</dbReference>
<dbReference type="PANTHER" id="PTHR43085">
    <property type="entry name" value="HEXOKINASE FAMILY MEMBER"/>
    <property type="match status" value="1"/>
</dbReference>
<dbReference type="RefSeq" id="WP_097805955.1">
    <property type="nucleotide sequence ID" value="NZ_FXYH01000014.1"/>
</dbReference>
<evidence type="ECO:0000259" key="6">
    <source>
        <dbReference type="Pfam" id="PF00294"/>
    </source>
</evidence>
<keyword evidence="4 7" id="KW-0418">Kinase</keyword>
<dbReference type="PANTHER" id="PTHR43085:SF1">
    <property type="entry name" value="PSEUDOURIDINE KINASE-RELATED"/>
    <property type="match status" value="1"/>
</dbReference>
<protein>
    <submittedName>
        <fullName evidence="7">2-dehydro-3-deoxygluconokinase</fullName>
        <ecNumber evidence="7">2.7.1.45</ecNumber>
    </submittedName>
</protein>
<reference evidence="7 8" key="1">
    <citation type="submission" date="2017-05" db="EMBL/GenBank/DDBJ databases">
        <authorList>
            <person name="Song R."/>
            <person name="Chenine A.L."/>
            <person name="Ruprecht R.M."/>
        </authorList>
    </citation>
    <scope>NUCLEOTIDE SEQUENCE [LARGE SCALE GENOMIC DNA]</scope>
    <source>
        <strain evidence="7 8">CECT 8663</strain>
    </source>
</reference>
<dbReference type="GO" id="GO:0008673">
    <property type="term" value="F:2-dehydro-3-deoxygluconokinase activity"/>
    <property type="evidence" value="ECO:0007669"/>
    <property type="project" value="UniProtKB-EC"/>
</dbReference>
<keyword evidence="3" id="KW-0547">Nucleotide-binding</keyword>
<comment type="similarity">
    <text evidence="1">Belongs to the carbohydrate kinase PfkB family.</text>
</comment>
<evidence type="ECO:0000256" key="5">
    <source>
        <dbReference type="ARBA" id="ARBA00022840"/>
    </source>
</evidence>
<gene>
    <name evidence="7" type="primary">kdgK_2</name>
    <name evidence="7" type="ORF">PEV8663_03500</name>
</gene>
<dbReference type="AlphaFoldDB" id="A0A238KWJ7"/>
<evidence type="ECO:0000256" key="4">
    <source>
        <dbReference type="ARBA" id="ARBA00022777"/>
    </source>
</evidence>
<dbReference type="EMBL" id="FXYH01000014">
    <property type="protein sequence ID" value="SMX47183.1"/>
    <property type="molecule type" value="Genomic_DNA"/>
</dbReference>
<dbReference type="CDD" id="cd01167">
    <property type="entry name" value="bac_FRK"/>
    <property type="match status" value="1"/>
</dbReference>
<proteinExistence type="inferred from homology"/>
<organism evidence="7 8">
    <name type="scientific">Pelagimonas varians</name>
    <dbReference type="NCBI Taxonomy" id="696760"/>
    <lineage>
        <taxon>Bacteria</taxon>
        <taxon>Pseudomonadati</taxon>
        <taxon>Pseudomonadota</taxon>
        <taxon>Alphaproteobacteria</taxon>
        <taxon>Rhodobacterales</taxon>
        <taxon>Roseobacteraceae</taxon>
        <taxon>Pelagimonas</taxon>
    </lineage>
</organism>
<dbReference type="InterPro" id="IPR050306">
    <property type="entry name" value="PfkB_Carbo_kinase"/>
</dbReference>
<keyword evidence="5" id="KW-0067">ATP-binding</keyword>
<accession>A0A238KWJ7</accession>
<dbReference type="EC" id="2.7.1.45" evidence="7"/>
<evidence type="ECO:0000256" key="2">
    <source>
        <dbReference type="ARBA" id="ARBA00022679"/>
    </source>
</evidence>
<sequence length="309" mass="33138">MIVCCGEALIDMIPQADPNGGQSLKPHAGGAVFNTAIALGRLGVSSYFLSGVSTDMFGKMLLQELHGSRVDTGLVIRSDRPTTLAFVELTDGHASYVFYDENTAGRMLDPNELPEIPQVAQAMYFGGISLINEPAADFYLALALRESKRRVIVADPNIRANFVTDEARYRARLNQLIACVDILKVSDEDLDWIVPGPLTQIEKADVLRERGPKVIVLTRGGDGACAFFGNDLMVEVPVEKVEVADTVGAGDTFNAGFLASLSQNGLLAKTSIETLLPADLKAALELGAKVAAITVSRPGANPPWHRELS</sequence>
<name>A0A238KWJ7_9RHOB</name>
<dbReference type="OrthoDB" id="9795789at2"/>
<evidence type="ECO:0000256" key="3">
    <source>
        <dbReference type="ARBA" id="ARBA00022741"/>
    </source>
</evidence>
<dbReference type="InterPro" id="IPR029056">
    <property type="entry name" value="Ribokinase-like"/>
</dbReference>
<dbReference type="Pfam" id="PF00294">
    <property type="entry name" value="PfkB"/>
    <property type="match status" value="1"/>
</dbReference>
<keyword evidence="8" id="KW-1185">Reference proteome</keyword>
<dbReference type="Proteomes" id="UP000220836">
    <property type="component" value="Unassembled WGS sequence"/>
</dbReference>
<dbReference type="InterPro" id="IPR002173">
    <property type="entry name" value="Carboh/pur_kinase_PfkB_CS"/>
</dbReference>
<dbReference type="Gene3D" id="3.40.1190.20">
    <property type="match status" value="1"/>
</dbReference>
<dbReference type="InterPro" id="IPR011611">
    <property type="entry name" value="PfkB_dom"/>
</dbReference>
<dbReference type="PROSITE" id="PS00584">
    <property type="entry name" value="PFKB_KINASES_2"/>
    <property type="match status" value="1"/>
</dbReference>
<evidence type="ECO:0000256" key="1">
    <source>
        <dbReference type="ARBA" id="ARBA00010688"/>
    </source>
</evidence>
<feature type="domain" description="Carbohydrate kinase PfkB" evidence="6">
    <location>
        <begin position="2"/>
        <end position="304"/>
    </location>
</feature>
<evidence type="ECO:0000313" key="8">
    <source>
        <dbReference type="Proteomes" id="UP000220836"/>
    </source>
</evidence>
<keyword evidence="2 7" id="KW-0808">Transferase</keyword>